<feature type="binding site" evidence="7">
    <location>
        <position position="83"/>
    </location>
    <ligand>
        <name>Zn(2+)</name>
        <dbReference type="ChEBI" id="CHEBI:29105"/>
    </ligand>
</feature>
<evidence type="ECO:0000256" key="9">
    <source>
        <dbReference type="RuleBase" id="RU364037"/>
    </source>
</evidence>
<dbReference type="Proteomes" id="UP000184074">
    <property type="component" value="Unassembled WGS sequence"/>
</dbReference>
<keyword evidence="6 9" id="KW-0804">Transcription</keyword>
<keyword evidence="8 9" id="KW-0408">Iron</keyword>
<dbReference type="GO" id="GO:0045892">
    <property type="term" value="P:negative regulation of DNA-templated transcription"/>
    <property type="evidence" value="ECO:0007669"/>
    <property type="project" value="TreeGrafter"/>
</dbReference>
<dbReference type="InterPro" id="IPR036388">
    <property type="entry name" value="WH-like_DNA-bd_sf"/>
</dbReference>
<keyword evidence="3 7" id="KW-0862">Zinc</keyword>
<dbReference type="AlphaFoldDB" id="A0A1M5QJ65"/>
<feature type="binding site" evidence="7">
    <location>
        <position position="126"/>
    </location>
    <ligand>
        <name>Zn(2+)</name>
        <dbReference type="ChEBI" id="CHEBI:29105"/>
    </ligand>
</feature>
<evidence type="ECO:0000256" key="4">
    <source>
        <dbReference type="ARBA" id="ARBA00023015"/>
    </source>
</evidence>
<protein>
    <recommendedName>
        <fullName evidence="9">Ferric uptake regulation protein</fullName>
    </recommendedName>
</protein>
<sequence>MGQRGEQLQAEMLTIMDQNSGPISAYDLLEKLRSSNAKMAPTTVYRALASLTEQGRIHRLESMNAYVPCQHDHHHQSSILSICDDCGSVEENVAPDVLNQLETVVGENGFSAKRHVIEVHGLCGTCDSEEAVQ</sequence>
<keyword evidence="2 9" id="KW-0678">Repressor</keyword>
<feature type="binding site" evidence="7">
    <location>
        <position position="86"/>
    </location>
    <ligand>
        <name>Zn(2+)</name>
        <dbReference type="ChEBI" id="CHEBI:29105"/>
    </ligand>
</feature>
<organism evidence="10 11">
    <name type="scientific">Cognatiyoonia sediminum</name>
    <dbReference type="NCBI Taxonomy" id="1508389"/>
    <lineage>
        <taxon>Bacteria</taxon>
        <taxon>Pseudomonadati</taxon>
        <taxon>Pseudomonadota</taxon>
        <taxon>Alphaproteobacteria</taxon>
        <taxon>Rhodobacterales</taxon>
        <taxon>Paracoccaceae</taxon>
        <taxon>Cognatiyoonia</taxon>
    </lineage>
</organism>
<dbReference type="EMBL" id="FQXB01000003">
    <property type="protein sequence ID" value="SHH13896.1"/>
    <property type="molecule type" value="Genomic_DNA"/>
</dbReference>
<dbReference type="Gene3D" id="3.30.1490.190">
    <property type="match status" value="1"/>
</dbReference>
<feature type="binding site" evidence="8">
    <location>
        <position position="73"/>
    </location>
    <ligand>
        <name>Fe cation</name>
        <dbReference type="ChEBI" id="CHEBI:24875"/>
    </ligand>
</feature>
<dbReference type="InterPro" id="IPR036390">
    <property type="entry name" value="WH_DNA-bd_sf"/>
</dbReference>
<dbReference type="GO" id="GO:0003700">
    <property type="term" value="F:DNA-binding transcription factor activity"/>
    <property type="evidence" value="ECO:0007669"/>
    <property type="project" value="UniProtKB-UniRule"/>
</dbReference>
<dbReference type="PANTHER" id="PTHR33202">
    <property type="entry name" value="ZINC UPTAKE REGULATION PROTEIN"/>
    <property type="match status" value="1"/>
</dbReference>
<dbReference type="SUPFAM" id="SSF46785">
    <property type="entry name" value="Winged helix' DNA-binding domain"/>
    <property type="match status" value="1"/>
</dbReference>
<evidence type="ECO:0000256" key="7">
    <source>
        <dbReference type="PIRSR" id="PIRSR602481-1"/>
    </source>
</evidence>
<dbReference type="InterPro" id="IPR002481">
    <property type="entry name" value="FUR"/>
</dbReference>
<evidence type="ECO:0000256" key="1">
    <source>
        <dbReference type="ARBA" id="ARBA00007957"/>
    </source>
</evidence>
<gene>
    <name evidence="9" type="primary">fur</name>
    <name evidence="10" type="ORF">SAMN05444003_2142</name>
</gene>
<comment type="subunit">
    <text evidence="9">Homodimer.</text>
</comment>
<evidence type="ECO:0000313" key="10">
    <source>
        <dbReference type="EMBL" id="SHH13896.1"/>
    </source>
</evidence>
<keyword evidence="7 9" id="KW-0479">Metal-binding</keyword>
<keyword evidence="11" id="KW-1185">Reference proteome</keyword>
<dbReference type="STRING" id="1508389.SAMN05444003_2142"/>
<accession>A0A1M5QJ65</accession>
<feature type="binding site" evidence="7">
    <location>
        <position position="123"/>
    </location>
    <ligand>
        <name>Zn(2+)</name>
        <dbReference type="ChEBI" id="CHEBI:29105"/>
    </ligand>
</feature>
<reference evidence="10 11" key="1">
    <citation type="submission" date="2016-11" db="EMBL/GenBank/DDBJ databases">
        <authorList>
            <person name="Jaros S."/>
            <person name="Januszkiewicz K."/>
            <person name="Wedrychowicz H."/>
        </authorList>
    </citation>
    <scope>NUCLEOTIDE SEQUENCE [LARGE SCALE GENOMIC DNA]</scope>
    <source>
        <strain evidence="10 11">DSM 28715</strain>
    </source>
</reference>
<dbReference type="Gene3D" id="1.10.10.10">
    <property type="entry name" value="Winged helix-like DNA-binding domain superfamily/Winged helix DNA-binding domain"/>
    <property type="match status" value="1"/>
</dbReference>
<name>A0A1M5QJ65_9RHOB</name>
<keyword evidence="4 9" id="KW-0805">Transcription regulation</keyword>
<keyword evidence="9" id="KW-0963">Cytoplasm</keyword>
<dbReference type="CDD" id="cd07153">
    <property type="entry name" value="Fur_like"/>
    <property type="match status" value="1"/>
</dbReference>
<proteinExistence type="inferred from homology"/>
<dbReference type="GO" id="GO:0008270">
    <property type="term" value="F:zinc ion binding"/>
    <property type="evidence" value="ECO:0007669"/>
    <property type="project" value="TreeGrafter"/>
</dbReference>
<evidence type="ECO:0000256" key="6">
    <source>
        <dbReference type="ARBA" id="ARBA00023163"/>
    </source>
</evidence>
<keyword evidence="5 9" id="KW-0238">DNA-binding</keyword>
<feature type="binding site" evidence="8">
    <location>
        <position position="115"/>
    </location>
    <ligand>
        <name>Fe cation</name>
        <dbReference type="ChEBI" id="CHEBI:24875"/>
    </ligand>
</feature>
<comment type="subcellular location">
    <subcellularLocation>
        <location evidence="9">Cytoplasm</location>
    </subcellularLocation>
</comment>
<comment type="similarity">
    <text evidence="1 9">Belongs to the Fur family.</text>
</comment>
<evidence type="ECO:0000256" key="5">
    <source>
        <dbReference type="ARBA" id="ARBA00023125"/>
    </source>
</evidence>
<dbReference type="InterPro" id="IPR043135">
    <property type="entry name" value="Fur_C"/>
</dbReference>
<evidence type="ECO:0000256" key="3">
    <source>
        <dbReference type="ARBA" id="ARBA00022833"/>
    </source>
</evidence>
<evidence type="ECO:0000313" key="11">
    <source>
        <dbReference type="Proteomes" id="UP000184074"/>
    </source>
</evidence>
<comment type="cofactor">
    <cofactor evidence="7">
        <name>Zn(2+)</name>
        <dbReference type="ChEBI" id="CHEBI:29105"/>
    </cofactor>
    <text evidence="7">Binds 1 zinc ion per subunit.</text>
</comment>
<evidence type="ECO:0000256" key="2">
    <source>
        <dbReference type="ARBA" id="ARBA00022491"/>
    </source>
</evidence>
<dbReference type="OrthoDB" id="9801127at2"/>
<dbReference type="PANTHER" id="PTHR33202:SF6">
    <property type="entry name" value="ZINC UPTAKE REGULATION PROTEIN"/>
    <property type="match status" value="1"/>
</dbReference>
<dbReference type="GO" id="GO:1900376">
    <property type="term" value="P:regulation of secondary metabolite biosynthetic process"/>
    <property type="evidence" value="ECO:0007669"/>
    <property type="project" value="TreeGrafter"/>
</dbReference>
<evidence type="ECO:0000256" key="8">
    <source>
        <dbReference type="PIRSR" id="PIRSR602481-2"/>
    </source>
</evidence>
<dbReference type="GO" id="GO:0000976">
    <property type="term" value="F:transcription cis-regulatory region binding"/>
    <property type="evidence" value="ECO:0007669"/>
    <property type="project" value="TreeGrafter"/>
</dbReference>
<dbReference type="RefSeq" id="WP_072900949.1">
    <property type="nucleotide sequence ID" value="NZ_FQXB01000003.1"/>
</dbReference>
<comment type="cofactor">
    <cofactor evidence="8">
        <name>Mn(2+)</name>
        <dbReference type="ChEBI" id="CHEBI:29035"/>
    </cofactor>
    <cofactor evidence="8">
        <name>Fe(2+)</name>
        <dbReference type="ChEBI" id="CHEBI:29033"/>
    </cofactor>
    <text evidence="8">Binds 1 Mn(2+) or Fe(2+) ion per subunit.</text>
</comment>
<dbReference type="Pfam" id="PF01475">
    <property type="entry name" value="FUR"/>
    <property type="match status" value="1"/>
</dbReference>
<dbReference type="GO" id="GO:0005829">
    <property type="term" value="C:cytosol"/>
    <property type="evidence" value="ECO:0007669"/>
    <property type="project" value="TreeGrafter"/>
</dbReference>